<feature type="compositionally biased region" description="Basic and acidic residues" evidence="1">
    <location>
        <begin position="142"/>
        <end position="164"/>
    </location>
</feature>
<sequence length="189" mass="21577">MDQHWNARVGEMVDPRENPSTCGTIPTCENPRIEELDSKIPAEFQKYTEHGFFTIERNQMWSGVRSDMPIEENPSHPMTVQSGLTHGRGTSTSALAYRFGRLLTARSGEPMGVIEVNMERRWNEGVRATRYPRENPPTNGIVRHDSHLRKSEQETRVSDSELNRRPGSASQVTRISDPEQESRTQTLRT</sequence>
<evidence type="ECO:0000313" key="2">
    <source>
        <dbReference type="EMBL" id="KAJ8889411.1"/>
    </source>
</evidence>
<reference evidence="2 3" key="1">
    <citation type="submission" date="2023-02" db="EMBL/GenBank/DDBJ databases">
        <title>LHISI_Scaffold_Assembly.</title>
        <authorList>
            <person name="Stuart O.P."/>
            <person name="Cleave R."/>
            <person name="Magrath M.J.L."/>
            <person name="Mikheyev A.S."/>
        </authorList>
    </citation>
    <scope>NUCLEOTIDE SEQUENCE [LARGE SCALE GENOMIC DNA]</scope>
    <source>
        <strain evidence="2">Daus_M_001</strain>
        <tissue evidence="2">Leg muscle</tissue>
    </source>
</reference>
<gene>
    <name evidence="2" type="ORF">PR048_008910</name>
</gene>
<organism evidence="2 3">
    <name type="scientific">Dryococelus australis</name>
    <dbReference type="NCBI Taxonomy" id="614101"/>
    <lineage>
        <taxon>Eukaryota</taxon>
        <taxon>Metazoa</taxon>
        <taxon>Ecdysozoa</taxon>
        <taxon>Arthropoda</taxon>
        <taxon>Hexapoda</taxon>
        <taxon>Insecta</taxon>
        <taxon>Pterygota</taxon>
        <taxon>Neoptera</taxon>
        <taxon>Polyneoptera</taxon>
        <taxon>Phasmatodea</taxon>
        <taxon>Verophasmatodea</taxon>
        <taxon>Anareolatae</taxon>
        <taxon>Phasmatidae</taxon>
        <taxon>Eurycanthinae</taxon>
        <taxon>Dryococelus</taxon>
    </lineage>
</organism>
<proteinExistence type="predicted"/>
<name>A0ABQ9HYF4_9NEOP</name>
<evidence type="ECO:0000313" key="3">
    <source>
        <dbReference type="Proteomes" id="UP001159363"/>
    </source>
</evidence>
<feature type="region of interest" description="Disordered" evidence="1">
    <location>
        <begin position="128"/>
        <end position="189"/>
    </location>
</feature>
<evidence type="ECO:0000256" key="1">
    <source>
        <dbReference type="SAM" id="MobiDB-lite"/>
    </source>
</evidence>
<dbReference type="Proteomes" id="UP001159363">
    <property type="component" value="Chromosome 3"/>
</dbReference>
<protein>
    <submittedName>
        <fullName evidence="2">Uncharacterized protein</fullName>
    </submittedName>
</protein>
<keyword evidence="3" id="KW-1185">Reference proteome</keyword>
<accession>A0ABQ9HYF4</accession>
<dbReference type="EMBL" id="JARBHB010000003">
    <property type="protein sequence ID" value="KAJ8889411.1"/>
    <property type="molecule type" value="Genomic_DNA"/>
</dbReference>
<comment type="caution">
    <text evidence="2">The sequence shown here is derived from an EMBL/GenBank/DDBJ whole genome shotgun (WGS) entry which is preliminary data.</text>
</comment>